<sequence>MTASPALGCDSRCCHSAMRSRRSSSRDALIWRGSGVFQAMLEAHIHEQHSTHDAASSSSNSYHPMTYPALGEGEGEHTEFRSCWGIGDLEDSEEGTLVTVRDSPLLDYEPPLHKKGLLIFTLRRRVKDRSLKGSGLSEIIAARHDAPKNKSKIKTSYPLVLLLINVLLLNVPPTRTKRFASNFLVRTAREWNSLPESVFPDGYNLGVFKARRCVYVWLPPILFITHDLALVETHSAKLFYTER</sequence>
<dbReference type="AlphaFoldDB" id="A0A2H1WGN1"/>
<name>A0A2H1WGN1_SPOFR</name>
<proteinExistence type="predicted"/>
<organism evidence="1">
    <name type="scientific">Spodoptera frugiperda</name>
    <name type="common">Fall armyworm</name>
    <dbReference type="NCBI Taxonomy" id="7108"/>
    <lineage>
        <taxon>Eukaryota</taxon>
        <taxon>Metazoa</taxon>
        <taxon>Ecdysozoa</taxon>
        <taxon>Arthropoda</taxon>
        <taxon>Hexapoda</taxon>
        <taxon>Insecta</taxon>
        <taxon>Pterygota</taxon>
        <taxon>Neoptera</taxon>
        <taxon>Endopterygota</taxon>
        <taxon>Lepidoptera</taxon>
        <taxon>Glossata</taxon>
        <taxon>Ditrysia</taxon>
        <taxon>Noctuoidea</taxon>
        <taxon>Noctuidae</taxon>
        <taxon>Amphipyrinae</taxon>
        <taxon>Spodoptera</taxon>
    </lineage>
</organism>
<dbReference type="EMBL" id="ODYU01008541">
    <property type="protein sequence ID" value="SOQ52229.1"/>
    <property type="molecule type" value="Genomic_DNA"/>
</dbReference>
<reference evidence="1" key="1">
    <citation type="submission" date="2016-07" db="EMBL/GenBank/DDBJ databases">
        <authorList>
            <person name="Bretaudeau A."/>
        </authorList>
    </citation>
    <scope>NUCLEOTIDE SEQUENCE</scope>
    <source>
        <strain evidence="1">Rice</strain>
        <tissue evidence="1">Whole body</tissue>
    </source>
</reference>
<evidence type="ECO:0000313" key="1">
    <source>
        <dbReference type="EMBL" id="SOQ52229.1"/>
    </source>
</evidence>
<protein>
    <submittedName>
        <fullName evidence="1">SFRICE_016107</fullName>
    </submittedName>
</protein>
<accession>A0A2H1WGN1</accession>
<gene>
    <name evidence="1" type="ORF">SFRICE_016107</name>
</gene>